<proteinExistence type="predicted"/>
<dbReference type="InterPro" id="IPR023214">
    <property type="entry name" value="HAD_sf"/>
</dbReference>
<gene>
    <name evidence="1" type="ORF">I540_2649</name>
</gene>
<evidence type="ECO:0000313" key="2">
    <source>
        <dbReference type="Proteomes" id="UP000023351"/>
    </source>
</evidence>
<dbReference type="PATRIC" id="fig|1299321.3.peg.2568"/>
<dbReference type="Gene3D" id="3.40.50.1000">
    <property type="entry name" value="HAD superfamily/HAD-like"/>
    <property type="match status" value="1"/>
</dbReference>
<evidence type="ECO:0000313" key="1">
    <source>
        <dbReference type="EMBL" id="EUA70995.1"/>
    </source>
</evidence>
<protein>
    <submittedName>
        <fullName evidence="1">Uncharacterized protein</fullName>
    </submittedName>
</protein>
<comment type="caution">
    <text evidence="1">The sequence shown here is derived from an EMBL/GenBank/DDBJ whole genome shotgun (WGS) entry which is preliminary data.</text>
</comment>
<sequence length="64" mass="6924">MTSLVDIRTATDWLVLCDFDETFFAHDPAVRSRRDLADLAALVNSLSASRGSDSGSSPGAPRRQ</sequence>
<accession>X8DTY0</accession>
<name>X8DTY0_9MYCO</name>
<organism evidence="1 2">
    <name type="scientific">Mycobacteroides abscessus subsp. bolletii 1513</name>
    <dbReference type="NCBI Taxonomy" id="1299321"/>
    <lineage>
        <taxon>Bacteria</taxon>
        <taxon>Bacillati</taxon>
        <taxon>Actinomycetota</taxon>
        <taxon>Actinomycetes</taxon>
        <taxon>Mycobacteriales</taxon>
        <taxon>Mycobacteriaceae</taxon>
        <taxon>Mycobacteroides</taxon>
        <taxon>Mycobacteroides abscessus</taxon>
    </lineage>
</organism>
<dbReference type="Proteomes" id="UP000023351">
    <property type="component" value="Unassembled WGS sequence"/>
</dbReference>
<reference evidence="1 2" key="1">
    <citation type="submission" date="2013-12" db="EMBL/GenBank/DDBJ databases">
        <authorList>
            <person name="Zelazny A."/>
            <person name="Olivier K."/>
            <person name="Holland S."/>
            <person name="Lenaerts A."/>
            <person name="Ordway D."/>
            <person name="DeGroote M.A."/>
            <person name="Parker T."/>
            <person name="Sizemore C."/>
            <person name="Tallon L.J."/>
            <person name="Sadzewicz L.K."/>
            <person name="Sengamalay N."/>
            <person name="Fraser C.M."/>
            <person name="Hine E."/>
            <person name="Shefchek K.A."/>
            <person name="Das S.P."/>
            <person name="Tettelin H."/>
        </authorList>
    </citation>
    <scope>NUCLEOTIDE SEQUENCE [LARGE SCALE GENOMIC DNA]</scope>
    <source>
        <strain evidence="1 2">1513</strain>
    </source>
</reference>
<dbReference type="EMBL" id="JAOJ01000002">
    <property type="protein sequence ID" value="EUA70995.1"/>
    <property type="molecule type" value="Genomic_DNA"/>
</dbReference>
<dbReference type="AlphaFoldDB" id="X8DTY0"/>